<evidence type="ECO:0000256" key="8">
    <source>
        <dbReference type="ARBA" id="ARBA00023306"/>
    </source>
</evidence>
<evidence type="ECO:0000313" key="13">
    <source>
        <dbReference type="EMBL" id="UOQ55784.1"/>
    </source>
</evidence>
<keyword evidence="6 9" id="KW-0238">DNA-binding</keyword>
<dbReference type="EMBL" id="CP095045">
    <property type="protein sequence ID" value="UOQ55784.1"/>
    <property type="molecule type" value="Genomic_DNA"/>
</dbReference>
<feature type="compositionally biased region" description="Low complexity" evidence="10">
    <location>
        <begin position="55"/>
        <end position="72"/>
    </location>
</feature>
<keyword evidence="7 9" id="KW-0233">DNA recombination</keyword>
<comment type="function">
    <text evidence="9">Site-specific tyrosine recombinase, which acts by catalyzing the cutting and rejoining of the recombining DNA molecules. The XerC-XerD complex is essential to convert dimers of the bacterial chromosome into monomers to permit their segregation at cell division. It also contributes to the segregational stability of plasmids.</text>
</comment>
<keyword evidence="2 9" id="KW-0963">Cytoplasm</keyword>
<dbReference type="InterPro" id="IPR050090">
    <property type="entry name" value="Tyrosine_recombinase_XerCD"/>
</dbReference>
<proteinExistence type="inferred from homology"/>
<gene>
    <name evidence="9" type="primary">xerC</name>
    <name evidence="13" type="ORF">MUN78_08645</name>
</gene>
<dbReference type="InterPro" id="IPR044068">
    <property type="entry name" value="CB"/>
</dbReference>
<dbReference type="InterPro" id="IPR002104">
    <property type="entry name" value="Integrase_catalytic"/>
</dbReference>
<keyword evidence="14" id="KW-1185">Reference proteome</keyword>
<comment type="subcellular location">
    <subcellularLocation>
        <location evidence="1 9">Cytoplasm</location>
    </subcellularLocation>
</comment>
<sequence>MHLVSAIAAFLDAVRLEYGYSTHTVRAYRRDLEDFLAFAEGTGGGSAAEVEAGTGDSPSAGGGPDAANDPGSVSGPDPVSGPGAMGGGDAPAGLEVSACDLELMRAWLWQRQQRGLAPTTLARNVATLKSFGSWLERRQLVPGNPASRLRAPKAPRELPRVLADGQMTRLLDRVARRAADGDPEALRDLAVLELLYAAALRVSELCTLPIAGLDRRERTVRVLGKGGKERVVPLGGPAARAIERYLVEGRPILAARAATQGTGAARPDAPLFLGNRGGALGTNAVYRLVARELADEPGGGPRGPHTFRHTAATHLLDGGADLRIVQEMLGHASLSSTQVYTHVSTERLAQSYRQAHPRA</sequence>
<keyword evidence="4 9" id="KW-0159">Chromosome partition</keyword>
<dbReference type="Pfam" id="PF00589">
    <property type="entry name" value="Phage_integrase"/>
    <property type="match status" value="1"/>
</dbReference>
<accession>A0ABY4FIJ8</accession>
<reference evidence="13 14" key="1">
    <citation type="submission" date="2022-04" db="EMBL/GenBank/DDBJ databases">
        <title>Leucobacter sp. isolated from rhizosphere of garlic.</title>
        <authorList>
            <person name="Won M."/>
            <person name="Lee C.-M."/>
            <person name="Woen H.-Y."/>
            <person name="Kwon S.-W."/>
        </authorList>
    </citation>
    <scope>NUCLEOTIDE SEQUENCE [LARGE SCALE GENOMIC DNA]</scope>
    <source>
        <strain evidence="13 14">H21R-40</strain>
    </source>
</reference>
<feature type="active site" evidence="9">
    <location>
        <position position="201"/>
    </location>
</feature>
<feature type="domain" description="Tyr recombinase" evidence="11">
    <location>
        <begin position="157"/>
        <end position="353"/>
    </location>
</feature>
<keyword evidence="3 9" id="KW-0132">Cell division</keyword>
<evidence type="ECO:0000259" key="11">
    <source>
        <dbReference type="PROSITE" id="PS51898"/>
    </source>
</evidence>
<dbReference type="PANTHER" id="PTHR30349:SF77">
    <property type="entry name" value="TYROSINE RECOMBINASE XERC"/>
    <property type="match status" value="1"/>
</dbReference>
<dbReference type="InterPro" id="IPR023009">
    <property type="entry name" value="Tyrosine_recombinase_XerC/XerD"/>
</dbReference>
<evidence type="ECO:0000256" key="3">
    <source>
        <dbReference type="ARBA" id="ARBA00022618"/>
    </source>
</evidence>
<dbReference type="InterPro" id="IPR010998">
    <property type="entry name" value="Integrase_recombinase_N"/>
</dbReference>
<dbReference type="PANTHER" id="PTHR30349">
    <property type="entry name" value="PHAGE INTEGRASE-RELATED"/>
    <property type="match status" value="1"/>
</dbReference>
<feature type="active site" description="O-(3'-phospho-DNA)-tyrosine intermediate" evidence="9">
    <location>
        <position position="340"/>
    </location>
</feature>
<comment type="similarity">
    <text evidence="9">Belongs to the 'phage' integrase family. XerC subfamily.</text>
</comment>
<feature type="active site" evidence="9">
    <location>
        <position position="305"/>
    </location>
</feature>
<dbReference type="HAMAP" id="MF_01808">
    <property type="entry name" value="Recomb_XerC_XerD"/>
    <property type="match status" value="1"/>
</dbReference>
<dbReference type="Gene3D" id="1.10.150.130">
    <property type="match status" value="1"/>
</dbReference>
<keyword evidence="5 9" id="KW-0229">DNA integration</keyword>
<evidence type="ECO:0000256" key="4">
    <source>
        <dbReference type="ARBA" id="ARBA00022829"/>
    </source>
</evidence>
<feature type="active site" evidence="9">
    <location>
        <position position="225"/>
    </location>
</feature>
<feature type="active site" evidence="9">
    <location>
        <position position="331"/>
    </location>
</feature>
<feature type="active site" evidence="9">
    <location>
        <position position="308"/>
    </location>
</feature>
<dbReference type="Gene3D" id="1.10.443.10">
    <property type="entry name" value="Intergrase catalytic core"/>
    <property type="match status" value="1"/>
</dbReference>
<keyword evidence="8 9" id="KW-0131">Cell cycle</keyword>
<name>A0ABY4FIJ8_9MICO</name>
<feature type="domain" description="Core-binding (CB)" evidence="12">
    <location>
        <begin position="1"/>
        <end position="136"/>
    </location>
</feature>
<dbReference type="InterPro" id="IPR004107">
    <property type="entry name" value="Integrase_SAM-like_N"/>
</dbReference>
<evidence type="ECO:0000256" key="5">
    <source>
        <dbReference type="ARBA" id="ARBA00022908"/>
    </source>
</evidence>
<evidence type="ECO:0000256" key="2">
    <source>
        <dbReference type="ARBA" id="ARBA00022490"/>
    </source>
</evidence>
<dbReference type="SUPFAM" id="SSF47823">
    <property type="entry name" value="lambda integrase-like, N-terminal domain"/>
    <property type="match status" value="1"/>
</dbReference>
<evidence type="ECO:0000313" key="14">
    <source>
        <dbReference type="Proteomes" id="UP000831786"/>
    </source>
</evidence>
<protein>
    <recommendedName>
        <fullName evidence="9">Tyrosine recombinase XerC</fullName>
    </recommendedName>
</protein>
<comment type="subunit">
    <text evidence="9">Forms a cyclic heterotetrameric complex composed of two molecules of XerC and two molecules of XerD.</text>
</comment>
<dbReference type="Pfam" id="PF02899">
    <property type="entry name" value="Phage_int_SAM_1"/>
    <property type="match status" value="1"/>
</dbReference>
<dbReference type="InterPro" id="IPR011010">
    <property type="entry name" value="DNA_brk_join_enz"/>
</dbReference>
<dbReference type="Proteomes" id="UP000831786">
    <property type="component" value="Chromosome"/>
</dbReference>
<evidence type="ECO:0000259" key="12">
    <source>
        <dbReference type="PROSITE" id="PS51900"/>
    </source>
</evidence>
<evidence type="ECO:0000256" key="1">
    <source>
        <dbReference type="ARBA" id="ARBA00004496"/>
    </source>
</evidence>
<evidence type="ECO:0000256" key="9">
    <source>
        <dbReference type="HAMAP-Rule" id="MF_01808"/>
    </source>
</evidence>
<feature type="region of interest" description="Disordered" evidence="10">
    <location>
        <begin position="46"/>
        <end position="91"/>
    </location>
</feature>
<dbReference type="PROSITE" id="PS51900">
    <property type="entry name" value="CB"/>
    <property type="match status" value="1"/>
</dbReference>
<dbReference type="RefSeq" id="WP_244725800.1">
    <property type="nucleotide sequence ID" value="NZ_CP095045.1"/>
</dbReference>
<dbReference type="PROSITE" id="PS51898">
    <property type="entry name" value="TYR_RECOMBINASE"/>
    <property type="match status" value="1"/>
</dbReference>
<organism evidence="13 14">
    <name type="scientific">Leucobacter allii</name>
    <dbReference type="NCBI Taxonomy" id="2932247"/>
    <lineage>
        <taxon>Bacteria</taxon>
        <taxon>Bacillati</taxon>
        <taxon>Actinomycetota</taxon>
        <taxon>Actinomycetes</taxon>
        <taxon>Micrococcales</taxon>
        <taxon>Microbacteriaceae</taxon>
        <taxon>Leucobacter</taxon>
    </lineage>
</organism>
<evidence type="ECO:0000256" key="10">
    <source>
        <dbReference type="SAM" id="MobiDB-lite"/>
    </source>
</evidence>
<evidence type="ECO:0000256" key="7">
    <source>
        <dbReference type="ARBA" id="ARBA00023172"/>
    </source>
</evidence>
<dbReference type="SUPFAM" id="SSF56349">
    <property type="entry name" value="DNA breaking-rejoining enzymes"/>
    <property type="match status" value="1"/>
</dbReference>
<evidence type="ECO:0000256" key="6">
    <source>
        <dbReference type="ARBA" id="ARBA00023125"/>
    </source>
</evidence>
<dbReference type="CDD" id="cd00798">
    <property type="entry name" value="INT_XerDC_C"/>
    <property type="match status" value="1"/>
</dbReference>
<dbReference type="InterPro" id="IPR013762">
    <property type="entry name" value="Integrase-like_cat_sf"/>
</dbReference>